<proteinExistence type="inferred from homology"/>
<dbReference type="EMBL" id="FUZT01000001">
    <property type="protein sequence ID" value="SKC35596.1"/>
    <property type="molecule type" value="Genomic_DNA"/>
</dbReference>
<keyword evidence="6" id="KW-1185">Reference proteome</keyword>
<evidence type="ECO:0000256" key="3">
    <source>
        <dbReference type="ARBA" id="ARBA00023315"/>
    </source>
</evidence>
<dbReference type="PANTHER" id="PTHR43356:SF2">
    <property type="entry name" value="PHOSPHATE ACETYLTRANSFERASE"/>
    <property type="match status" value="1"/>
</dbReference>
<name>A0A1T5I8T5_9FIRM</name>
<dbReference type="GO" id="GO:0050182">
    <property type="term" value="F:phosphate butyryltransferase activity"/>
    <property type="evidence" value="ECO:0007669"/>
    <property type="project" value="InterPro"/>
</dbReference>
<sequence length="302" mass="32265">MIRNFDDVFKFAKERGPKTIAIACAQDAEVLNAIDEANKIGIADAILVGDKKKIQEIAKENKIEIEKYEIIDIQDLSEASLKAVELVSTGKAHIVMKGLVDTSIILKAVLNKEIGLRSGNVLSHVAVFDVLGYDRLFFVTDAAMNIAPDLNTKKQIIENAAIVAHSLDIEKPKVAAICAKEKVNPKMPATVEAAELERMSKDGEISGCVVGGPFALDNAVSVEAAKHKGIDHPVAGYADILLVPTIEAGNVLYKSMVYFSGSKNAGIIVGAKAPIVLTSRADSEETKLNSIALSVLMAAKQS</sequence>
<evidence type="ECO:0000313" key="5">
    <source>
        <dbReference type="EMBL" id="SKC35596.1"/>
    </source>
</evidence>
<dbReference type="Pfam" id="PF01515">
    <property type="entry name" value="PTA_PTB"/>
    <property type="match status" value="2"/>
</dbReference>
<comment type="similarity">
    <text evidence="1">Belongs to the phosphate acetyltransferase and butyryltransferase family.</text>
</comment>
<dbReference type="SUPFAM" id="SSF53659">
    <property type="entry name" value="Isocitrate/Isopropylmalate dehydrogenase-like"/>
    <property type="match status" value="1"/>
</dbReference>
<keyword evidence="2 5" id="KW-0808">Transferase</keyword>
<gene>
    <name evidence="5" type="ORF">SAMN02194393_00059</name>
</gene>
<reference evidence="5 6" key="1">
    <citation type="submission" date="2017-02" db="EMBL/GenBank/DDBJ databases">
        <authorList>
            <person name="Peterson S.W."/>
        </authorList>
    </citation>
    <scope>NUCLEOTIDE SEQUENCE [LARGE SCALE GENOMIC DNA]</scope>
    <source>
        <strain evidence="5 6">M1</strain>
    </source>
</reference>
<evidence type="ECO:0000256" key="2">
    <source>
        <dbReference type="ARBA" id="ARBA00022679"/>
    </source>
</evidence>
<evidence type="ECO:0000313" key="6">
    <source>
        <dbReference type="Proteomes" id="UP000190285"/>
    </source>
</evidence>
<protein>
    <submittedName>
        <fullName evidence="5">Phosphate butyryltransferase</fullName>
    </submittedName>
</protein>
<organism evidence="5 6">
    <name type="scientific">Maledivibacter halophilus</name>
    <dbReference type="NCBI Taxonomy" id="36842"/>
    <lineage>
        <taxon>Bacteria</taxon>
        <taxon>Bacillati</taxon>
        <taxon>Bacillota</taxon>
        <taxon>Clostridia</taxon>
        <taxon>Peptostreptococcales</taxon>
        <taxon>Caminicellaceae</taxon>
        <taxon>Maledivibacter</taxon>
    </lineage>
</organism>
<evidence type="ECO:0000259" key="4">
    <source>
        <dbReference type="Pfam" id="PF01515"/>
    </source>
</evidence>
<dbReference type="NCBIfam" id="NF006045">
    <property type="entry name" value="PRK08190.1"/>
    <property type="match status" value="1"/>
</dbReference>
<dbReference type="PANTHER" id="PTHR43356">
    <property type="entry name" value="PHOSPHATE ACETYLTRANSFERASE"/>
    <property type="match status" value="1"/>
</dbReference>
<dbReference type="Proteomes" id="UP000190285">
    <property type="component" value="Unassembled WGS sequence"/>
</dbReference>
<accession>A0A1T5I8T5</accession>
<dbReference type="Gene3D" id="3.40.718.10">
    <property type="entry name" value="Isopropylmalate Dehydrogenase"/>
    <property type="match status" value="1"/>
</dbReference>
<dbReference type="RefSeq" id="WP_079488477.1">
    <property type="nucleotide sequence ID" value="NZ_FUZT01000001.1"/>
</dbReference>
<dbReference type="AlphaFoldDB" id="A0A1T5I8T5"/>
<dbReference type="NCBIfam" id="TIGR02706">
    <property type="entry name" value="P_butyryltrans"/>
    <property type="match status" value="1"/>
</dbReference>
<dbReference type="PIRSF" id="PIRSF000428">
    <property type="entry name" value="P_Ac_trans"/>
    <property type="match status" value="1"/>
</dbReference>
<evidence type="ECO:0000256" key="1">
    <source>
        <dbReference type="ARBA" id="ARBA00005656"/>
    </source>
</evidence>
<keyword evidence="3" id="KW-0012">Acyltransferase</keyword>
<dbReference type="GO" id="GO:0019605">
    <property type="term" value="P:butyrate metabolic process"/>
    <property type="evidence" value="ECO:0007669"/>
    <property type="project" value="InterPro"/>
</dbReference>
<dbReference type="InterPro" id="IPR002505">
    <property type="entry name" value="PTA_PTB"/>
</dbReference>
<dbReference type="InterPro" id="IPR050500">
    <property type="entry name" value="Phos_Acetyltrans/Butyryltrans"/>
</dbReference>
<dbReference type="InterPro" id="IPR014079">
    <property type="entry name" value="Phosphate_butyryltransferase"/>
</dbReference>
<dbReference type="InterPro" id="IPR012147">
    <property type="entry name" value="P_Ac_Bu_trans"/>
</dbReference>
<feature type="domain" description="Phosphate acetyl/butaryl transferase" evidence="4">
    <location>
        <begin position="77"/>
        <end position="294"/>
    </location>
</feature>
<feature type="domain" description="Phosphate acetyl/butaryl transferase" evidence="4">
    <location>
        <begin position="7"/>
        <end position="75"/>
    </location>
</feature>
<dbReference type="STRING" id="36842.SAMN02194393_00059"/>
<dbReference type="NCBIfam" id="NF004472">
    <property type="entry name" value="PRK05805.1"/>
    <property type="match status" value="1"/>
</dbReference>